<sequence>MGPGDVPVHAFAYADRTHPSLCTLARSISSAGGRLNVVGLDYGESSGAVPASALHSVAHGLAAQGQEANLDNRRTSATLSCKTYEECSASNQGLKKVRKFFAVWPHLDRFHDDDLLLVMDGFDVVLETPTLGHLRDAFERVQRQLGPLISPPGGPVIFSGEANCWPFPHPWKKPPFLSGDYRPNYVYHYGDGRKKLRGNQVCQYWRKRWGKSTWSSEGGRNESRPVHLPFPNSGVFIGRVSSLRRLYDLAAETLTKFGDFADQALVFTMALHADASARPWVPLHIDTTGEIFASLHGTDMDAIAANLRSAKVCNLREKVDFGFYSSSISLEMPSRWSLASRGQSLRRDRVPPLVAHFNGDKKGYYEENCYDSTIEEATLTGLSSGVCNMIDFGSQTEMFFTALSGQETSVHYRSVTLPMPPPGWPTSAQVLGSAFTASTLHEVRDMMLFRPGAATRMLVQNLVPSTSRSIRMVRQNTGTPCSSIFHSGRMGAGSSCSSSSGSGSTVDALGCTGAPLHWLEGEPFRNDEFGRRRVEQPLWRRLEPVRPSEGTGRSLDAIFVDRNVTFCGRNSRSRRSINSYCRLLFSISTSWQCLAPSGPTSAGLLIAEFATHNDLRLSIRESDLKENIQSLSQRQLYDDAISVEAAMESVTSLCGDGLDGNQKWPGEVSGLAAPCPGQAVVDFVALLPRWQATSYRWMHRDKSGMVLAVKDPLADQ</sequence>
<name>A0A813K207_POLGL</name>
<dbReference type="AlphaFoldDB" id="A0A813K207"/>
<organism evidence="1 2">
    <name type="scientific">Polarella glacialis</name>
    <name type="common">Dinoflagellate</name>
    <dbReference type="NCBI Taxonomy" id="89957"/>
    <lineage>
        <taxon>Eukaryota</taxon>
        <taxon>Sar</taxon>
        <taxon>Alveolata</taxon>
        <taxon>Dinophyceae</taxon>
        <taxon>Suessiales</taxon>
        <taxon>Suessiaceae</taxon>
        <taxon>Polarella</taxon>
    </lineage>
</organism>
<evidence type="ECO:0000313" key="2">
    <source>
        <dbReference type="Proteomes" id="UP000626109"/>
    </source>
</evidence>
<evidence type="ECO:0000313" key="1">
    <source>
        <dbReference type="EMBL" id="CAE8690498.1"/>
    </source>
</evidence>
<dbReference type="CDD" id="cd22997">
    <property type="entry name" value="GT_LH"/>
    <property type="match status" value="1"/>
</dbReference>
<reference evidence="1" key="1">
    <citation type="submission" date="2021-02" db="EMBL/GenBank/DDBJ databases">
        <authorList>
            <person name="Dougan E. K."/>
            <person name="Rhodes N."/>
            <person name="Thang M."/>
            <person name="Chan C."/>
        </authorList>
    </citation>
    <scope>NUCLEOTIDE SEQUENCE</scope>
</reference>
<gene>
    <name evidence="1" type="ORF">PGLA2088_LOCUS26984</name>
</gene>
<protein>
    <submittedName>
        <fullName evidence="1">Uncharacterized protein</fullName>
    </submittedName>
</protein>
<comment type="caution">
    <text evidence="1">The sequence shown here is derived from an EMBL/GenBank/DDBJ whole genome shotgun (WGS) entry which is preliminary data.</text>
</comment>
<proteinExistence type="predicted"/>
<accession>A0A813K207</accession>
<dbReference type="Proteomes" id="UP000626109">
    <property type="component" value="Unassembled WGS sequence"/>
</dbReference>
<dbReference type="EMBL" id="CAJNNW010027267">
    <property type="protein sequence ID" value="CAE8690498.1"/>
    <property type="molecule type" value="Genomic_DNA"/>
</dbReference>